<name>A0A0F8ZXM6_9ZZZZ</name>
<organism evidence="1">
    <name type="scientific">marine sediment metagenome</name>
    <dbReference type="NCBI Taxonomy" id="412755"/>
    <lineage>
        <taxon>unclassified sequences</taxon>
        <taxon>metagenomes</taxon>
        <taxon>ecological metagenomes</taxon>
    </lineage>
</organism>
<evidence type="ECO:0000313" key="1">
    <source>
        <dbReference type="EMBL" id="KKK90595.1"/>
    </source>
</evidence>
<dbReference type="AlphaFoldDB" id="A0A0F8ZXM6"/>
<sequence length="56" mass="5783">TAVRVVPLVTFGVFSDAFRIAHGITITPIVPGGRVLVSVEVELLHVGQGKSAGSVQ</sequence>
<accession>A0A0F8ZXM6</accession>
<dbReference type="EMBL" id="LAZR01049031">
    <property type="protein sequence ID" value="KKK90595.1"/>
    <property type="molecule type" value="Genomic_DNA"/>
</dbReference>
<feature type="non-terminal residue" evidence="1">
    <location>
        <position position="1"/>
    </location>
</feature>
<reference evidence="1" key="1">
    <citation type="journal article" date="2015" name="Nature">
        <title>Complex archaea that bridge the gap between prokaryotes and eukaryotes.</title>
        <authorList>
            <person name="Spang A."/>
            <person name="Saw J.H."/>
            <person name="Jorgensen S.L."/>
            <person name="Zaremba-Niedzwiedzka K."/>
            <person name="Martijn J."/>
            <person name="Lind A.E."/>
            <person name="van Eijk R."/>
            <person name="Schleper C."/>
            <person name="Guy L."/>
            <person name="Ettema T.J."/>
        </authorList>
    </citation>
    <scope>NUCLEOTIDE SEQUENCE</scope>
</reference>
<gene>
    <name evidence="1" type="ORF">LCGC14_2721450</name>
</gene>
<protein>
    <submittedName>
        <fullName evidence="1">Uncharacterized protein</fullName>
    </submittedName>
</protein>
<comment type="caution">
    <text evidence="1">The sequence shown here is derived from an EMBL/GenBank/DDBJ whole genome shotgun (WGS) entry which is preliminary data.</text>
</comment>
<proteinExistence type="predicted"/>